<evidence type="ECO:0000256" key="1">
    <source>
        <dbReference type="ARBA" id="ARBA00022837"/>
    </source>
</evidence>
<organism evidence="3">
    <name type="scientific">Micromonas pusilla</name>
    <name type="common">Picoplanktonic green alga</name>
    <name type="synonym">Chromulina pusilla</name>
    <dbReference type="NCBI Taxonomy" id="38833"/>
    <lineage>
        <taxon>Eukaryota</taxon>
        <taxon>Viridiplantae</taxon>
        <taxon>Chlorophyta</taxon>
        <taxon>Mamiellophyceae</taxon>
        <taxon>Mamiellales</taxon>
        <taxon>Mamiellaceae</taxon>
        <taxon>Micromonas</taxon>
    </lineage>
</organism>
<dbReference type="GO" id="GO:0005509">
    <property type="term" value="F:calcium ion binding"/>
    <property type="evidence" value="ECO:0007669"/>
    <property type="project" value="InterPro"/>
</dbReference>
<dbReference type="InterPro" id="IPR018247">
    <property type="entry name" value="EF_Hand_1_Ca_BS"/>
</dbReference>
<dbReference type="EMBL" id="HBEN01009101">
    <property type="protein sequence ID" value="CAD8442780.1"/>
    <property type="molecule type" value="Transcribed_RNA"/>
</dbReference>
<keyword evidence="1" id="KW-0106">Calcium</keyword>
<feature type="domain" description="EF-hand" evidence="2">
    <location>
        <begin position="426"/>
        <end position="461"/>
    </location>
</feature>
<accession>A0A7S0GV60</accession>
<protein>
    <recommendedName>
        <fullName evidence="2">EF-hand domain-containing protein</fullName>
    </recommendedName>
</protein>
<evidence type="ECO:0000313" key="3">
    <source>
        <dbReference type="EMBL" id="CAD8442780.1"/>
    </source>
</evidence>
<dbReference type="Pfam" id="PF13202">
    <property type="entry name" value="EF-hand_5"/>
    <property type="match status" value="1"/>
</dbReference>
<sequence length="461" mass="47371">MAVIPMRHDVTAAAVAAACSSTAVAPFLMCVDRAVVAAAAGTAPGGSLFRAIAGVAGEFVTKPKTAFAQPALWMVAGVYGATFAAANLSDVAAERSPEVDQKVHSAGKFVATTGANMTGSVFKDAAFARMYGAAVGAAAAAGAAAKPLVVPATSYALFAARDALTIGGAFFVPTTLASLMYASGATKDESTAMAASQLVSPPLMQIFCTPLHLTALDMVNAPNATAAQRMGALAKSGPAALLARSLRMLPAYGVGGLLNATLCRHGREAASKRRWRELVSEEWDVAVEGFGAESFSGMIVEGDVDELFGDDFGEHALHALAFALHGGVHPVALATKVQDPTLWKFRWERLIQRSVSSALAENGGDTFGGCVVVGGDAEIDAAVDAFVKRLDNDGDGLLSIGDILGELEREKRAGEGWAAKALASRAGDGVAAQFVEAADADGDGKVSAEEIKRLLRRSAKE</sequence>
<dbReference type="InterPro" id="IPR038781">
    <property type="entry name" value="C365.16-ike"/>
</dbReference>
<dbReference type="PANTHER" id="PTHR37845:SF1">
    <property type="entry name" value="SEQUENCE ORPHAN"/>
    <property type="match status" value="1"/>
</dbReference>
<gene>
    <name evidence="3" type="ORF">MSP1401_LOCUS7562</name>
</gene>
<dbReference type="GO" id="GO:0005739">
    <property type="term" value="C:mitochondrion"/>
    <property type="evidence" value="ECO:0007669"/>
    <property type="project" value="TreeGrafter"/>
</dbReference>
<dbReference type="InterPro" id="IPR002048">
    <property type="entry name" value="EF_hand_dom"/>
</dbReference>
<evidence type="ECO:0000259" key="2">
    <source>
        <dbReference type="PROSITE" id="PS50222"/>
    </source>
</evidence>
<dbReference type="SUPFAM" id="SSF47473">
    <property type="entry name" value="EF-hand"/>
    <property type="match status" value="1"/>
</dbReference>
<dbReference type="PROSITE" id="PS00018">
    <property type="entry name" value="EF_HAND_1"/>
    <property type="match status" value="2"/>
</dbReference>
<proteinExistence type="predicted"/>
<dbReference type="Gene3D" id="1.10.238.10">
    <property type="entry name" value="EF-hand"/>
    <property type="match status" value="1"/>
</dbReference>
<dbReference type="InterPro" id="IPR011992">
    <property type="entry name" value="EF-hand-dom_pair"/>
</dbReference>
<name>A0A7S0GV60_MICPS</name>
<dbReference type="AlphaFoldDB" id="A0A7S0GV60"/>
<dbReference type="PROSITE" id="PS50222">
    <property type="entry name" value="EF_HAND_2"/>
    <property type="match status" value="1"/>
</dbReference>
<reference evidence="3" key="1">
    <citation type="submission" date="2021-01" db="EMBL/GenBank/DDBJ databases">
        <authorList>
            <person name="Corre E."/>
            <person name="Pelletier E."/>
            <person name="Niang G."/>
            <person name="Scheremetjew M."/>
            <person name="Finn R."/>
            <person name="Kale V."/>
            <person name="Holt S."/>
            <person name="Cochrane G."/>
            <person name="Meng A."/>
            <person name="Brown T."/>
            <person name="Cohen L."/>
        </authorList>
    </citation>
    <scope>NUCLEOTIDE SEQUENCE</scope>
    <source>
        <strain evidence="3">CCAC1681</strain>
    </source>
</reference>
<dbReference type="PANTHER" id="PTHR37845">
    <property type="entry name" value="SEQUENCE ORPHAN"/>
    <property type="match status" value="1"/>
</dbReference>